<evidence type="ECO:0000313" key="2">
    <source>
        <dbReference type="Proteomes" id="UP000594262"/>
    </source>
</evidence>
<dbReference type="AlphaFoldDB" id="A0A7M5XLZ4"/>
<protein>
    <submittedName>
        <fullName evidence="1">Uncharacterized protein</fullName>
    </submittedName>
</protein>
<dbReference type="OrthoDB" id="6038262at2759"/>
<name>A0A7M5XLZ4_9CNID</name>
<organism evidence="1 2">
    <name type="scientific">Clytia hemisphaerica</name>
    <dbReference type="NCBI Taxonomy" id="252671"/>
    <lineage>
        <taxon>Eukaryota</taxon>
        <taxon>Metazoa</taxon>
        <taxon>Cnidaria</taxon>
        <taxon>Hydrozoa</taxon>
        <taxon>Hydroidolina</taxon>
        <taxon>Leptothecata</taxon>
        <taxon>Obeliida</taxon>
        <taxon>Clytiidae</taxon>
        <taxon>Clytia</taxon>
    </lineage>
</organism>
<sequence length="507" mass="58210">MIPESVDFEMIKREIRDIAAKIAVPTNFQLSTYEKSVLLYQDMKTELYDNDEFLDLRKSCPVLPDLSPLNIPLLMKSKAEKIKLLRELIKCDTDHAISNLLSFLTVGYRRLMESTYFEKVHHLSRVERLAVTSKQRTVLRQKAGKCNTILKNFAVSYNTIAIDPVMVDDIQRGVFEWKSRIFKGSFPVEFTDIAKRSVLESHAKKKRCDEELTILEHDMTKYLRFYADTCMELEQDMVDKANEVSNTGMLILLREGYLFAQKKLHLGLDLFQPFVPSIPSLHQDELVEIDDECTSDILIENVDERVEEDDFFLDAELLMFTGSEIMKNCLSFSFSSNLARFPRDISQSTLNGRNGSSACTTIALLVGHFLPSLLSGDALRNKEVIEAFVGCIDFGNFYHDNQYSTTVIDSIDLLPMSFNVRSELNCLKTRLSEALTSIDGDQWFTVITGNNEKSFCCIPQKNFFYFFDSHVHDKYGALIIRHEKEERVENLELFSNVSEFSICVISI</sequence>
<keyword evidence="2" id="KW-1185">Reference proteome</keyword>
<proteinExistence type="predicted"/>
<dbReference type="Proteomes" id="UP000594262">
    <property type="component" value="Unplaced"/>
</dbReference>
<evidence type="ECO:0000313" key="1">
    <source>
        <dbReference type="EnsemblMetazoa" id="CLYHEMP025258.1"/>
    </source>
</evidence>
<reference evidence="1" key="1">
    <citation type="submission" date="2021-01" db="UniProtKB">
        <authorList>
            <consortium name="EnsemblMetazoa"/>
        </authorList>
    </citation>
    <scope>IDENTIFICATION</scope>
</reference>
<dbReference type="EnsemblMetazoa" id="CLYHEMT025258.1">
    <property type="protein sequence ID" value="CLYHEMP025258.1"/>
    <property type="gene ID" value="CLYHEMG025258"/>
</dbReference>
<accession>A0A7M5XLZ4</accession>